<feature type="transmembrane region" description="Helical" evidence="1">
    <location>
        <begin position="84"/>
        <end position="104"/>
    </location>
</feature>
<keyword evidence="4" id="KW-1185">Reference proteome</keyword>
<protein>
    <recommendedName>
        <fullName evidence="2">Sensor histidine kinase NatK-like C-terminal domain-containing protein</fullName>
    </recommendedName>
</protein>
<keyword evidence="1" id="KW-1133">Transmembrane helix</keyword>
<dbReference type="CDD" id="cd16935">
    <property type="entry name" value="HATPase_AgrC-ComD-like"/>
    <property type="match status" value="1"/>
</dbReference>
<gene>
    <name evidence="3" type="ORF">K040078D81_43250</name>
</gene>
<dbReference type="PANTHER" id="PTHR40448">
    <property type="entry name" value="TWO-COMPONENT SENSOR HISTIDINE KINASE"/>
    <property type="match status" value="1"/>
</dbReference>
<dbReference type="Pfam" id="PF14501">
    <property type="entry name" value="HATPase_c_5"/>
    <property type="match status" value="1"/>
</dbReference>
<dbReference type="RefSeq" id="WP_390408460.1">
    <property type="nucleotide sequence ID" value="NZ_BAABYW010000001.1"/>
</dbReference>
<dbReference type="PANTHER" id="PTHR40448:SF1">
    <property type="entry name" value="TWO-COMPONENT SENSOR HISTIDINE KINASE"/>
    <property type="match status" value="1"/>
</dbReference>
<comment type="caution">
    <text evidence="3">The sequence shown here is derived from an EMBL/GenBank/DDBJ whole genome shotgun (WGS) entry which is preliminary data.</text>
</comment>
<evidence type="ECO:0000259" key="2">
    <source>
        <dbReference type="Pfam" id="PF14501"/>
    </source>
</evidence>
<keyword evidence="1" id="KW-0812">Transmembrane</keyword>
<name>A0ABQ0BFH7_9FIRM</name>
<dbReference type="InterPro" id="IPR036890">
    <property type="entry name" value="HATPase_C_sf"/>
</dbReference>
<reference evidence="3 4" key="1">
    <citation type="submission" date="2024-04" db="EMBL/GenBank/DDBJ databases">
        <title>Defined microbial consortia suppress multidrug-resistant proinflammatory Enterobacteriaceae via ecological control.</title>
        <authorList>
            <person name="Furuichi M."/>
            <person name="Kawaguchi T."/>
            <person name="Pust M."/>
            <person name="Yasuma K."/>
            <person name="Plichta D."/>
            <person name="Hasegawa N."/>
            <person name="Ohya T."/>
            <person name="Bhattarai S."/>
            <person name="Sasajima S."/>
            <person name="Aoto Y."/>
            <person name="Tuganbaev T."/>
            <person name="Yaginuma M."/>
            <person name="Ueda M."/>
            <person name="Okahashi N."/>
            <person name="Amafuji K."/>
            <person name="Kiridooshi Y."/>
            <person name="Sugita K."/>
            <person name="Strazar M."/>
            <person name="Skelly A."/>
            <person name="Suda W."/>
            <person name="Hattori M."/>
            <person name="Nakamoto N."/>
            <person name="Caballero S."/>
            <person name="Norman J."/>
            <person name="Olle B."/>
            <person name="Tanoue T."/>
            <person name="Arita M."/>
            <person name="Bucci V."/>
            <person name="Atarashi K."/>
            <person name="Xavier R."/>
            <person name="Honda K."/>
        </authorList>
    </citation>
    <scope>NUCLEOTIDE SEQUENCE [LARGE SCALE GENOMIC DNA]</scope>
    <source>
        <strain evidence="4">k04-0078-D8-1</strain>
    </source>
</reference>
<proteinExistence type="predicted"/>
<dbReference type="Proteomes" id="UP001600943">
    <property type="component" value="Unassembled WGS sequence"/>
</dbReference>
<feature type="transmembrane region" description="Helical" evidence="1">
    <location>
        <begin position="35"/>
        <end position="52"/>
    </location>
</feature>
<sequence length="418" mass="48494">MIAYLLLNLFWVYILYRFNTYFFGCSFTNKKRLTASYILFYLLNSCVHIIFHHPILNMLTSLVGFFIISVNYAAGIMKRLLSIAFFYVVSMLCDIATAVTVSKYYPGKRLTAEATAITYLMLFIIEIIIERIFDLRKVQKLNYSHWSALIGVPISSIAIICVIIMEGFPNKRIYLIIILLLLLINIFIFYLYDSIQNVYLKDLRHEYMEKQLEAYIQQMDVMVKSQDKINALRHDLKHHINIIAALIKEKQFQDVNLYIKRMETALEETAYHRYSANHVIDSILNYMLSDAQTDFKNLSIDIQLPSELGIDYFDISIILGNLLANAVHASLNSKEKYLRLQMKLEKGILFISVENSFEHELRIQNGNYISTKTAHGSEKHGIGLSNVKNVTEKYNGKVTISHKNHIFTVNVILYTEII</sequence>
<accession>A0ABQ0BFH7</accession>
<dbReference type="EMBL" id="BAABYW010000001">
    <property type="protein sequence ID" value="GAA6410208.1"/>
    <property type="molecule type" value="Genomic_DNA"/>
</dbReference>
<feature type="transmembrane region" description="Helical" evidence="1">
    <location>
        <begin position="6"/>
        <end position="23"/>
    </location>
</feature>
<dbReference type="SUPFAM" id="SSF55874">
    <property type="entry name" value="ATPase domain of HSP90 chaperone/DNA topoisomerase II/histidine kinase"/>
    <property type="match status" value="1"/>
</dbReference>
<evidence type="ECO:0000313" key="3">
    <source>
        <dbReference type="EMBL" id="GAA6410208.1"/>
    </source>
</evidence>
<feature type="transmembrane region" description="Helical" evidence="1">
    <location>
        <begin position="58"/>
        <end position="77"/>
    </location>
</feature>
<dbReference type="Gene3D" id="3.30.565.10">
    <property type="entry name" value="Histidine kinase-like ATPase, C-terminal domain"/>
    <property type="match status" value="1"/>
</dbReference>
<evidence type="ECO:0000313" key="4">
    <source>
        <dbReference type="Proteomes" id="UP001600943"/>
    </source>
</evidence>
<evidence type="ECO:0000256" key="1">
    <source>
        <dbReference type="SAM" id="Phobius"/>
    </source>
</evidence>
<keyword evidence="1" id="KW-0472">Membrane</keyword>
<dbReference type="InterPro" id="IPR032834">
    <property type="entry name" value="NatK-like_C"/>
</dbReference>
<feature type="domain" description="Sensor histidine kinase NatK-like C-terminal" evidence="2">
    <location>
        <begin position="312"/>
        <end position="413"/>
    </location>
</feature>
<organism evidence="3 4">
    <name type="scientific">Blautia hominis</name>
    <dbReference type="NCBI Taxonomy" id="2025493"/>
    <lineage>
        <taxon>Bacteria</taxon>
        <taxon>Bacillati</taxon>
        <taxon>Bacillota</taxon>
        <taxon>Clostridia</taxon>
        <taxon>Lachnospirales</taxon>
        <taxon>Lachnospiraceae</taxon>
        <taxon>Blautia</taxon>
    </lineage>
</organism>
<feature type="transmembrane region" description="Helical" evidence="1">
    <location>
        <begin position="173"/>
        <end position="192"/>
    </location>
</feature>
<feature type="transmembrane region" description="Helical" evidence="1">
    <location>
        <begin position="116"/>
        <end position="133"/>
    </location>
</feature>
<feature type="transmembrane region" description="Helical" evidence="1">
    <location>
        <begin position="145"/>
        <end position="167"/>
    </location>
</feature>